<dbReference type="Proteomes" id="UP000075886">
    <property type="component" value="Unassembled WGS sequence"/>
</dbReference>
<accession>A0A182Q0I8</accession>
<evidence type="ECO:0000313" key="1">
    <source>
        <dbReference type="EnsemblMetazoa" id="AFAF000639-PA"/>
    </source>
</evidence>
<sequence>MTYSDSGGDTAENRLRRLDEVLVTVQTFHQPQLALAGEPLQRLQHLLDQLLLRSDYLTVRVLCRYHRRRRVTHLGHDARVRVELQLDHLVLCEQLRRRVPIATVVRRTKHIVALAEPRFDLASLGQVLLRFERQFQLTRPLRRLVLQIGPRFLEPIAQLLHLRPLRMVLALRLVQVLADHFRFRRRQMLVDPLELRVQLEHELVEAQAFVERFATLAGRVFQACELRLQLPRLVLNVVRIEVSLVGHFLARRDEFGHLLLPQRNVVLQHLVPLARQIGQILVAFVAGDLRLVRQPAVQIVHVGAELLEILRRLQRIASLLGRILRTFTACQHLRPPLVDVRRIVVPVADEPIGTIGKVFQYLILRTERVLEIQVPLHDRFHVVQRVAQIGVLEVRFVAFGGGVDFVRLAVEYLQLDALLQLLLLRQPGPVQSLPFRFQFGDFVRHFRILGQRRIAVEYLLTQFGQLHELVIVRVYVLAQVFVLLEQLFRRFHVACRFFRGQLVVALGDPVQQRLAAVVEDLLPDSVLQARPTLLRLLLHLLPEVLNFALLFAHVIALGRVRILHRVAEQVDPAHLLLDRGQLTLQVFVAALERLHGFQIRAHLGRIELRHLFVHPIDRFLARAIEQLHAGRTLETLLLLALQVVQMLPHLVDLALACLHLIQLRVTLPHKVLHVRIDCLDPLRRRGQIVHERFELAAGRFDATLRVVRAQHLLLVLDPLLEIVTLAVEPEQADGILQQRTAPFSQLLQLIIRAVNVLLALVDTVVAIECARIFLTLRAASHQRLHLAYLRRSDTLHLYHFLHQNRFLHLLHHLHLLRLTHQARDGARFDLLHVVGRHETLRSVQLPYVPPVDVVFVLQDHHVTLGHLYVLALEAIQGLYVRQEFVLRHRSMFEPLDRFIFPNLLRYQPRLVDPLLLVELLHRWFRFGLQIQRANARLDELLRLLVQVQNVAGVRVQFALQITVPLQQRLCGRFIHTEVIRCNERHLFVQPRVGLVRVRIVLVGFGRILELPLAQVHQIFERLPVLLKRLDLALHLGRARMFVHDQLLARLRDLVGLWFAHLHLVLERFVLLLQRHNGAQILRRDAGLANALLVHQPPLFVFVILHELVEIARFVEPRPACGAHRLQLLVQLGQFGKLGVQLAGVLVVAALERLTLAHVPTLRFAERRHLQLEQRMSLQQFLHPEQMRTHVLRGELSLQRLDGSHRCVDLAQQVHQRTHLGQLQLVVFQQLQQLLPLGDHLQLTLLHTILAVVVLLVQLVAHVGQIVEPIGAGQNVGGDGLVFLHGRVHLAQGGPVPRIRQHLYHLVQVSLAQDGFLLELEVQLLELLLPQQFLAQRHLPVVFGIFQPLPRFLDVVYHLPVLGRVVRLVERFEQRVDVEVEGFDLAALLVLGRFLHRSVLLERQQLTLDALDRVREVALFQLNRLRPDPAQQVRDQLLELHLLLVRVHQLVHDVGNTLAALLFVLHPRERVVVRGDIRQDGLFVRPGRIDVFRVQQLRYAQLPLRDVERMVEVFNVPPRHEAVVVEQIRPVRVDERVETETRAPRVGKIGNVHVLVTVRLSLAPQQQRIFGGFLFRRFIFFILKAFIDQWMPRKTHDTYHIDFDLLNLESQNDGPNQAKNKAGIMVDDIFRTDRFQANLKIEKIKTFKTTSRSQWMAIEAYRLSILAPLAQPSPSTLLLQRFDTLILELVDAFPLRHVAALLYLERIAAWFIIGT</sequence>
<dbReference type="VEuPathDB" id="VectorBase:AFAF000639"/>
<reference evidence="2" key="1">
    <citation type="submission" date="2014-01" db="EMBL/GenBank/DDBJ databases">
        <title>The Genome Sequence of Anopheles farauti FAR1 (V2).</title>
        <authorList>
            <consortium name="The Broad Institute Genomics Platform"/>
            <person name="Neafsey D.E."/>
            <person name="Besansky N."/>
            <person name="Howell P."/>
            <person name="Walton C."/>
            <person name="Young S.K."/>
            <person name="Zeng Q."/>
            <person name="Gargeya S."/>
            <person name="Fitzgerald M."/>
            <person name="Haas B."/>
            <person name="Abouelleil A."/>
            <person name="Allen A.W."/>
            <person name="Alvarado L."/>
            <person name="Arachchi H.M."/>
            <person name="Berlin A.M."/>
            <person name="Chapman S.B."/>
            <person name="Gainer-Dewar J."/>
            <person name="Goldberg J."/>
            <person name="Griggs A."/>
            <person name="Gujja S."/>
            <person name="Hansen M."/>
            <person name="Howarth C."/>
            <person name="Imamovic A."/>
            <person name="Ireland A."/>
            <person name="Larimer J."/>
            <person name="McCowan C."/>
            <person name="Murphy C."/>
            <person name="Pearson M."/>
            <person name="Poon T.W."/>
            <person name="Priest M."/>
            <person name="Roberts A."/>
            <person name="Saif S."/>
            <person name="Shea T."/>
            <person name="Sisk P."/>
            <person name="Sykes S."/>
            <person name="Wortman J."/>
            <person name="Nusbaum C."/>
            <person name="Birren B."/>
        </authorList>
    </citation>
    <scope>NUCLEOTIDE SEQUENCE [LARGE SCALE GENOMIC DNA]</scope>
    <source>
        <strain evidence="2">FAR1</strain>
    </source>
</reference>
<reference evidence="1" key="2">
    <citation type="submission" date="2020-05" db="UniProtKB">
        <authorList>
            <consortium name="EnsemblMetazoa"/>
        </authorList>
    </citation>
    <scope>IDENTIFICATION</scope>
    <source>
        <strain evidence="1">FAR1</strain>
    </source>
</reference>
<evidence type="ECO:0000313" key="2">
    <source>
        <dbReference type="Proteomes" id="UP000075886"/>
    </source>
</evidence>
<protein>
    <submittedName>
        <fullName evidence="1">Uncharacterized protein</fullName>
    </submittedName>
</protein>
<dbReference type="EnsemblMetazoa" id="AFAF000639-RA">
    <property type="protein sequence ID" value="AFAF000639-PA"/>
    <property type="gene ID" value="AFAF000639"/>
</dbReference>
<keyword evidence="2" id="KW-1185">Reference proteome</keyword>
<dbReference type="EMBL" id="AXCN02000088">
    <property type="status" value="NOT_ANNOTATED_CDS"/>
    <property type="molecule type" value="Genomic_DNA"/>
</dbReference>
<name>A0A182Q0I8_9DIPT</name>
<proteinExistence type="predicted"/>
<organism evidence="1 2">
    <name type="scientific">Anopheles farauti</name>
    <dbReference type="NCBI Taxonomy" id="69004"/>
    <lineage>
        <taxon>Eukaryota</taxon>
        <taxon>Metazoa</taxon>
        <taxon>Ecdysozoa</taxon>
        <taxon>Arthropoda</taxon>
        <taxon>Hexapoda</taxon>
        <taxon>Insecta</taxon>
        <taxon>Pterygota</taxon>
        <taxon>Neoptera</taxon>
        <taxon>Endopterygota</taxon>
        <taxon>Diptera</taxon>
        <taxon>Nematocera</taxon>
        <taxon>Culicoidea</taxon>
        <taxon>Culicidae</taxon>
        <taxon>Anophelinae</taxon>
        <taxon>Anopheles</taxon>
    </lineage>
</organism>